<dbReference type="KEGG" id="bdi:104581607"/>
<feature type="region of interest" description="Disordered" evidence="4">
    <location>
        <begin position="401"/>
        <end position="422"/>
    </location>
</feature>
<evidence type="ECO:0000256" key="4">
    <source>
        <dbReference type="SAM" id="MobiDB-lite"/>
    </source>
</evidence>
<dbReference type="EMBL" id="CM000880">
    <property type="protein sequence ID" value="KQK18896.1"/>
    <property type="molecule type" value="Genomic_DNA"/>
</dbReference>
<comment type="similarity">
    <text evidence="1">Belongs to the mTERF family.</text>
</comment>
<sequence length="422" mass="46694">MLSPSPPPAMLLLQKRILLLSSRPRATTALLSFRHQCLSSVTRFATNAYAAAAATAVAAAANSAPFAVEDYLVSSCHLTRSQAIKASKVLSHLKSPSKPEAVLGFLSDLGISDADVAAVVAYDPLFLCAEVDKTLNLRLAELRDLGLSPSQIARLVLVDPARFRRPTIISKLKYYVPLFGSFENLLQALRPNSYLLSSDLENVVKPNVALLRECGLGDCDIAKLCVPVPRLLTTNPERVQAMVAQAEGVGVPRGSRMFRHALLAVAFLSEEKIADKVEFLKKTFRWSEDEVAIAVSRLPVVLRNSNDKLQRMSEFLMSEVGLEPGYIAHRPAMITYSLETRLRPRYYVVKYLKANGLLQRNRSYYTAAQVSEKVFMEKFIHPHKEAAPLLAQDYAASLRGKVPTRFRPEEPRTDSESTLSIP</sequence>
<evidence type="ECO:0000313" key="5">
    <source>
        <dbReference type="EMBL" id="KQK18896.1"/>
    </source>
</evidence>
<keyword evidence="3" id="KW-0809">Transit peptide</keyword>
<dbReference type="Gene3D" id="1.25.70.10">
    <property type="entry name" value="Transcription termination factor 3, mitochondrial"/>
    <property type="match status" value="1"/>
</dbReference>
<dbReference type="RefSeq" id="XP_010227835.1">
    <property type="nucleotide sequence ID" value="XM_010229533.3"/>
</dbReference>
<dbReference type="Proteomes" id="UP000008810">
    <property type="component" value="Chromosome 1"/>
</dbReference>
<accession>A0A0Q3H7A3</accession>
<dbReference type="GO" id="GO:0006353">
    <property type="term" value="P:DNA-templated transcription termination"/>
    <property type="evidence" value="ECO:0007669"/>
    <property type="project" value="UniProtKB-KW"/>
</dbReference>
<organism evidence="5">
    <name type="scientific">Brachypodium distachyon</name>
    <name type="common">Purple false brome</name>
    <name type="synonym">Trachynia distachya</name>
    <dbReference type="NCBI Taxonomy" id="15368"/>
    <lineage>
        <taxon>Eukaryota</taxon>
        <taxon>Viridiplantae</taxon>
        <taxon>Streptophyta</taxon>
        <taxon>Embryophyta</taxon>
        <taxon>Tracheophyta</taxon>
        <taxon>Spermatophyta</taxon>
        <taxon>Magnoliopsida</taxon>
        <taxon>Liliopsida</taxon>
        <taxon>Poales</taxon>
        <taxon>Poaceae</taxon>
        <taxon>BOP clade</taxon>
        <taxon>Pooideae</taxon>
        <taxon>Stipodae</taxon>
        <taxon>Brachypodieae</taxon>
        <taxon>Brachypodium</taxon>
    </lineage>
</organism>
<feature type="compositionally biased region" description="Basic and acidic residues" evidence="4">
    <location>
        <begin position="406"/>
        <end position="415"/>
    </location>
</feature>
<keyword evidence="2" id="KW-0805">Transcription regulation</keyword>
<name>A0A0Q3H7A3_BRADI</name>
<proteinExistence type="inferred from homology"/>
<dbReference type="EnsemblPlants" id="KQK18896">
    <property type="protein sequence ID" value="KQK18896"/>
    <property type="gene ID" value="BRADI_1g45320v3"/>
</dbReference>
<dbReference type="OrthoDB" id="785478at2759"/>
<dbReference type="FunFam" id="1.25.70.10:FF:000001">
    <property type="entry name" value="Mitochondrial transcription termination factor-like"/>
    <property type="match status" value="1"/>
</dbReference>
<keyword evidence="2" id="KW-0804">Transcription</keyword>
<evidence type="ECO:0000313" key="6">
    <source>
        <dbReference type="EnsemblPlants" id="KQK18896"/>
    </source>
</evidence>
<evidence type="ECO:0000256" key="1">
    <source>
        <dbReference type="ARBA" id="ARBA00007692"/>
    </source>
</evidence>
<dbReference type="GO" id="GO:0009658">
    <property type="term" value="P:chloroplast organization"/>
    <property type="evidence" value="ECO:0000318"/>
    <property type="project" value="GO_Central"/>
</dbReference>
<dbReference type="GeneID" id="104581607"/>
<dbReference type="InterPro" id="IPR038538">
    <property type="entry name" value="MTERF_sf"/>
</dbReference>
<evidence type="ECO:0000256" key="3">
    <source>
        <dbReference type="ARBA" id="ARBA00022946"/>
    </source>
</evidence>
<protein>
    <submittedName>
        <fullName evidence="5 6">Uncharacterized protein</fullName>
    </submittedName>
</protein>
<keyword evidence="2" id="KW-0806">Transcription termination</keyword>
<dbReference type="PANTHER" id="PTHR13068">
    <property type="entry name" value="CGI-12 PROTEIN-RELATED"/>
    <property type="match status" value="1"/>
</dbReference>
<reference evidence="5" key="2">
    <citation type="submission" date="2017-06" db="EMBL/GenBank/DDBJ databases">
        <title>WGS assembly of Brachypodium distachyon.</title>
        <authorList>
            <consortium name="The International Brachypodium Initiative"/>
            <person name="Lucas S."/>
            <person name="Harmon-Smith M."/>
            <person name="Lail K."/>
            <person name="Tice H."/>
            <person name="Grimwood J."/>
            <person name="Bruce D."/>
            <person name="Barry K."/>
            <person name="Shu S."/>
            <person name="Lindquist E."/>
            <person name="Wang M."/>
            <person name="Pitluck S."/>
            <person name="Vogel J.P."/>
            <person name="Garvin D.F."/>
            <person name="Mockler T.C."/>
            <person name="Schmutz J."/>
            <person name="Rokhsar D."/>
            <person name="Bevan M.W."/>
        </authorList>
    </citation>
    <scope>NUCLEOTIDE SEQUENCE</scope>
    <source>
        <strain evidence="5">Bd21</strain>
    </source>
</reference>
<dbReference type="STRING" id="15368.A0A0Q3H7A3"/>
<dbReference type="PANTHER" id="PTHR13068:SF84">
    <property type="entry name" value="OS06G0225100 PROTEIN"/>
    <property type="match status" value="1"/>
</dbReference>
<gene>
    <name evidence="6" type="primary">LOC104581607</name>
    <name evidence="5" type="ORF">BRADI_1g45320v3</name>
</gene>
<dbReference type="ExpressionAtlas" id="A0A0Q3H7A3">
    <property type="expression patterns" value="baseline"/>
</dbReference>
<dbReference type="SMART" id="SM00733">
    <property type="entry name" value="Mterf"/>
    <property type="match status" value="5"/>
</dbReference>
<dbReference type="Pfam" id="PF02536">
    <property type="entry name" value="mTERF"/>
    <property type="match status" value="1"/>
</dbReference>
<dbReference type="InterPro" id="IPR003690">
    <property type="entry name" value="MTERF"/>
</dbReference>
<dbReference type="Gramene" id="KQK18896">
    <property type="protein sequence ID" value="KQK18896"/>
    <property type="gene ID" value="BRADI_1g45320v3"/>
</dbReference>
<reference evidence="5 6" key="1">
    <citation type="journal article" date="2010" name="Nature">
        <title>Genome sequencing and analysis of the model grass Brachypodium distachyon.</title>
        <authorList>
            <consortium name="International Brachypodium Initiative"/>
        </authorList>
    </citation>
    <scope>NUCLEOTIDE SEQUENCE [LARGE SCALE GENOMIC DNA]</scope>
    <source>
        <strain evidence="5">Bd21</strain>
        <strain evidence="6">cv. Bd21</strain>
    </source>
</reference>
<dbReference type="GO" id="GO:0003676">
    <property type="term" value="F:nucleic acid binding"/>
    <property type="evidence" value="ECO:0007669"/>
    <property type="project" value="InterPro"/>
</dbReference>
<dbReference type="AlphaFoldDB" id="A0A0Q3H7A3"/>
<evidence type="ECO:0000256" key="2">
    <source>
        <dbReference type="ARBA" id="ARBA00022472"/>
    </source>
</evidence>
<dbReference type="GO" id="GO:0009507">
    <property type="term" value="C:chloroplast"/>
    <property type="evidence" value="ECO:0000318"/>
    <property type="project" value="GO_Central"/>
</dbReference>
<reference evidence="6" key="3">
    <citation type="submission" date="2018-08" db="UniProtKB">
        <authorList>
            <consortium name="EnsemblPlants"/>
        </authorList>
    </citation>
    <scope>IDENTIFICATION</scope>
    <source>
        <strain evidence="6">cv. Bd21</strain>
    </source>
</reference>
<keyword evidence="7" id="KW-1185">Reference proteome</keyword>
<evidence type="ECO:0000313" key="7">
    <source>
        <dbReference type="Proteomes" id="UP000008810"/>
    </source>
</evidence>